<evidence type="ECO:0000313" key="12">
    <source>
        <dbReference type="Proteomes" id="UP000267400"/>
    </source>
</evidence>
<evidence type="ECO:0000256" key="7">
    <source>
        <dbReference type="ARBA" id="ARBA00023136"/>
    </source>
</evidence>
<dbReference type="Pfam" id="PF04290">
    <property type="entry name" value="DctQ"/>
    <property type="match status" value="1"/>
</dbReference>
<comment type="caution">
    <text evidence="11">The sequence shown here is derived from an EMBL/GenBank/DDBJ whole genome shotgun (WGS) entry which is preliminary data.</text>
</comment>
<keyword evidence="2 9" id="KW-0813">Transport</keyword>
<sequence length="188" mass="21353">MNLARLRAIHNGLMVSQRWIMGSTTIAFSVLVFVQVVIRYLLDSPLYGVEEVSIYLAVWLYFVGAGYGVYRDNHISASVMDLILSSERSRELVCLLVAALSLTLTIAMLWVCLRYLQWSVKFSPKSPELRLPLCLVHVAMVVGMALMGFYYLIEIVRRTRCLIRGERYRSLAEEDELSAVQAGEPHGY</sequence>
<evidence type="ECO:0000256" key="5">
    <source>
        <dbReference type="ARBA" id="ARBA00022692"/>
    </source>
</evidence>
<protein>
    <recommendedName>
        <fullName evidence="9">TRAP transporter small permease protein</fullName>
    </recommendedName>
</protein>
<dbReference type="InterPro" id="IPR007387">
    <property type="entry name" value="TRAP_DctQ"/>
</dbReference>
<dbReference type="AlphaFoldDB" id="A0A431V796"/>
<evidence type="ECO:0000256" key="2">
    <source>
        <dbReference type="ARBA" id="ARBA00022448"/>
    </source>
</evidence>
<feature type="transmembrane region" description="Helical" evidence="9">
    <location>
        <begin position="129"/>
        <end position="153"/>
    </location>
</feature>
<evidence type="ECO:0000259" key="10">
    <source>
        <dbReference type="Pfam" id="PF04290"/>
    </source>
</evidence>
<name>A0A431V796_9GAMM</name>
<dbReference type="GO" id="GO:0022857">
    <property type="term" value="F:transmembrane transporter activity"/>
    <property type="evidence" value="ECO:0007669"/>
    <property type="project" value="UniProtKB-UniRule"/>
</dbReference>
<comment type="subcellular location">
    <subcellularLocation>
        <location evidence="1 9">Cell inner membrane</location>
        <topology evidence="1 9">Multi-pass membrane protein</topology>
    </subcellularLocation>
</comment>
<dbReference type="GO" id="GO:0015740">
    <property type="term" value="P:C4-dicarboxylate transport"/>
    <property type="evidence" value="ECO:0007669"/>
    <property type="project" value="TreeGrafter"/>
</dbReference>
<evidence type="ECO:0000256" key="8">
    <source>
        <dbReference type="ARBA" id="ARBA00038436"/>
    </source>
</evidence>
<keyword evidence="3" id="KW-1003">Cell membrane</keyword>
<proteinExistence type="inferred from homology"/>
<keyword evidence="6 9" id="KW-1133">Transmembrane helix</keyword>
<comment type="function">
    <text evidence="9">Part of the tripartite ATP-independent periplasmic (TRAP) transport system.</text>
</comment>
<keyword evidence="7 9" id="KW-0472">Membrane</keyword>
<feature type="transmembrane region" description="Helical" evidence="9">
    <location>
        <begin position="54"/>
        <end position="71"/>
    </location>
</feature>
<dbReference type="Proteomes" id="UP000267400">
    <property type="component" value="Unassembled WGS sequence"/>
</dbReference>
<evidence type="ECO:0000256" key="4">
    <source>
        <dbReference type="ARBA" id="ARBA00022519"/>
    </source>
</evidence>
<reference evidence="11 12" key="1">
    <citation type="submission" date="2018-12" db="EMBL/GenBank/DDBJ databases">
        <authorList>
            <person name="Yu L."/>
        </authorList>
    </citation>
    <scope>NUCLEOTIDE SEQUENCE [LARGE SCALE GENOMIC DNA]</scope>
    <source>
        <strain evidence="11 12">11S</strain>
    </source>
</reference>
<comment type="similarity">
    <text evidence="8 9">Belongs to the TRAP transporter small permease family.</text>
</comment>
<gene>
    <name evidence="11" type="ORF">EKG36_00065</name>
</gene>
<keyword evidence="12" id="KW-1185">Reference proteome</keyword>
<dbReference type="PANTHER" id="PTHR35011">
    <property type="entry name" value="2,3-DIKETO-L-GULONATE TRAP TRANSPORTER SMALL PERMEASE PROTEIN YIAM"/>
    <property type="match status" value="1"/>
</dbReference>
<evidence type="ECO:0000256" key="6">
    <source>
        <dbReference type="ARBA" id="ARBA00022989"/>
    </source>
</evidence>
<feature type="transmembrane region" description="Helical" evidence="9">
    <location>
        <begin position="20"/>
        <end position="42"/>
    </location>
</feature>
<dbReference type="InterPro" id="IPR055348">
    <property type="entry name" value="DctQ"/>
</dbReference>
<dbReference type="RefSeq" id="WP_126479755.1">
    <property type="nucleotide sequence ID" value="NZ_RXNS01000001.1"/>
</dbReference>
<evidence type="ECO:0000256" key="3">
    <source>
        <dbReference type="ARBA" id="ARBA00022475"/>
    </source>
</evidence>
<comment type="subunit">
    <text evidence="9">The complex comprises the extracytoplasmic solute receptor protein and the two transmembrane proteins.</text>
</comment>
<feature type="domain" description="Tripartite ATP-independent periplasmic transporters DctQ component" evidence="10">
    <location>
        <begin position="30"/>
        <end position="160"/>
    </location>
</feature>
<accession>A0A431V796</accession>
<evidence type="ECO:0000313" key="11">
    <source>
        <dbReference type="EMBL" id="RTR06896.1"/>
    </source>
</evidence>
<feature type="transmembrane region" description="Helical" evidence="9">
    <location>
        <begin position="92"/>
        <end position="117"/>
    </location>
</feature>
<evidence type="ECO:0000256" key="1">
    <source>
        <dbReference type="ARBA" id="ARBA00004429"/>
    </source>
</evidence>
<dbReference type="PANTHER" id="PTHR35011:SF2">
    <property type="entry name" value="2,3-DIKETO-L-GULONATE TRAP TRANSPORTER SMALL PERMEASE PROTEIN YIAM"/>
    <property type="match status" value="1"/>
</dbReference>
<dbReference type="EMBL" id="RXNS01000001">
    <property type="protein sequence ID" value="RTR06896.1"/>
    <property type="molecule type" value="Genomic_DNA"/>
</dbReference>
<keyword evidence="4 9" id="KW-0997">Cell inner membrane</keyword>
<dbReference type="GO" id="GO:0005886">
    <property type="term" value="C:plasma membrane"/>
    <property type="evidence" value="ECO:0007669"/>
    <property type="project" value="UniProtKB-SubCell"/>
</dbReference>
<keyword evidence="5 9" id="KW-0812">Transmembrane</keyword>
<organism evidence="11 12">
    <name type="scientific">Halomonas nitroreducens</name>
    <dbReference type="NCBI Taxonomy" id="447425"/>
    <lineage>
        <taxon>Bacteria</taxon>
        <taxon>Pseudomonadati</taxon>
        <taxon>Pseudomonadota</taxon>
        <taxon>Gammaproteobacteria</taxon>
        <taxon>Oceanospirillales</taxon>
        <taxon>Halomonadaceae</taxon>
        <taxon>Halomonas</taxon>
    </lineage>
</organism>
<dbReference type="OrthoDB" id="4964541at2"/>
<evidence type="ECO:0000256" key="9">
    <source>
        <dbReference type="RuleBase" id="RU369079"/>
    </source>
</evidence>